<keyword evidence="2" id="KW-1185">Reference proteome</keyword>
<dbReference type="OrthoDB" id="279280at2"/>
<dbReference type="Proteomes" id="UP000298213">
    <property type="component" value="Unassembled WGS sequence"/>
</dbReference>
<dbReference type="EMBL" id="SPDV01000009">
    <property type="protein sequence ID" value="TFI59085.1"/>
    <property type="molecule type" value="Genomic_DNA"/>
</dbReference>
<accession>A0A4Y8ZVC2</accession>
<protein>
    <recommendedName>
        <fullName evidence="3">Protein L</fullName>
    </recommendedName>
</protein>
<gene>
    <name evidence="1" type="ORF">E2493_06045</name>
</gene>
<dbReference type="RefSeq" id="WP_135084770.1">
    <property type="nucleotide sequence ID" value="NZ_SPDV01000009.1"/>
</dbReference>
<reference evidence="1 2" key="1">
    <citation type="submission" date="2019-03" db="EMBL/GenBank/DDBJ databases">
        <title>Genome sequence of Sphingomonas sp. 17J27-24.</title>
        <authorList>
            <person name="Kim M."/>
            <person name="Maeng S."/>
            <person name="Sathiyaraj S."/>
        </authorList>
    </citation>
    <scope>NUCLEOTIDE SEQUENCE [LARGE SCALE GENOMIC DNA]</scope>
    <source>
        <strain evidence="1 2">17J27-24</strain>
    </source>
</reference>
<proteinExistence type="predicted"/>
<sequence>MALPLRRRAAPAAQRGAFRSVSMALYKYSNYLQQSKNASFDLPLQPSAFVPCAGIYRCTGCGTEVALEGIGMFPDRSHHAHSPAQGPIAWQLVVATSSTVPAPYLHGGT</sequence>
<name>A0A4Y8ZVC2_9SPHN</name>
<organism evidence="1 2">
    <name type="scientific">Sphingomonas parva</name>
    <dbReference type="NCBI Taxonomy" id="2555898"/>
    <lineage>
        <taxon>Bacteria</taxon>
        <taxon>Pseudomonadati</taxon>
        <taxon>Pseudomonadota</taxon>
        <taxon>Alphaproteobacteria</taxon>
        <taxon>Sphingomonadales</taxon>
        <taxon>Sphingomonadaceae</taxon>
        <taxon>Sphingomonas</taxon>
    </lineage>
</organism>
<dbReference type="AlphaFoldDB" id="A0A4Y8ZVC2"/>
<evidence type="ECO:0008006" key="3">
    <source>
        <dbReference type="Google" id="ProtNLM"/>
    </source>
</evidence>
<evidence type="ECO:0000313" key="2">
    <source>
        <dbReference type="Proteomes" id="UP000298213"/>
    </source>
</evidence>
<evidence type="ECO:0000313" key="1">
    <source>
        <dbReference type="EMBL" id="TFI59085.1"/>
    </source>
</evidence>
<comment type="caution">
    <text evidence="1">The sequence shown here is derived from an EMBL/GenBank/DDBJ whole genome shotgun (WGS) entry which is preliminary data.</text>
</comment>